<dbReference type="Pfam" id="PF04365">
    <property type="entry name" value="BrnT_toxin"/>
    <property type="match status" value="1"/>
</dbReference>
<evidence type="ECO:0000313" key="1">
    <source>
        <dbReference type="EMBL" id="QOZ67791.1"/>
    </source>
</evidence>
<dbReference type="AlphaFoldDB" id="A0AAE7NM43"/>
<name>A0AAE7NM43_9BRAD</name>
<dbReference type="Gene3D" id="3.10.450.530">
    <property type="entry name" value="Ribonuclease toxin, BrnT, of type II toxin-antitoxin system"/>
    <property type="match status" value="1"/>
</dbReference>
<dbReference type="Proteomes" id="UP000594015">
    <property type="component" value="Chromosome"/>
</dbReference>
<protein>
    <submittedName>
        <fullName evidence="1">Uncharacterized protein</fullName>
    </submittedName>
</protein>
<evidence type="ECO:0000313" key="2">
    <source>
        <dbReference type="Proteomes" id="UP000594015"/>
    </source>
</evidence>
<dbReference type="EMBL" id="CP030050">
    <property type="protein sequence ID" value="QOZ67791.1"/>
    <property type="molecule type" value="Genomic_DNA"/>
</dbReference>
<sequence length="86" mass="9852">MKIVWDEPKRRANLDKHGMDFADLNEAFFDNALVLATYGNRWRAIGINIRGVVSVIFATRGAEGVSIVSMRPASKKERRLYEENRL</sequence>
<organism evidence="1 2">
    <name type="scientific">Bradyrhizobium arachidis</name>
    <dbReference type="NCBI Taxonomy" id="858423"/>
    <lineage>
        <taxon>Bacteria</taxon>
        <taxon>Pseudomonadati</taxon>
        <taxon>Pseudomonadota</taxon>
        <taxon>Alphaproteobacteria</taxon>
        <taxon>Hyphomicrobiales</taxon>
        <taxon>Nitrobacteraceae</taxon>
        <taxon>Bradyrhizobium</taxon>
    </lineage>
</organism>
<dbReference type="KEGG" id="barh:WN72_16815"/>
<dbReference type="RefSeq" id="WP_027558766.1">
    <property type="nucleotide sequence ID" value="NZ_AXAD01000002.1"/>
</dbReference>
<reference evidence="1 2" key="1">
    <citation type="submission" date="2018-06" db="EMBL/GenBank/DDBJ databases">
        <title>Comparative genomics of Bradyrhizobium nodulating Arachidis hypogaea.</title>
        <authorList>
            <person name="Li Y."/>
        </authorList>
    </citation>
    <scope>NUCLEOTIDE SEQUENCE [LARGE SCALE GENOMIC DNA]</scope>
    <source>
        <strain evidence="1 2">CCBAU 051107</strain>
    </source>
</reference>
<dbReference type="InterPro" id="IPR007460">
    <property type="entry name" value="BrnT_toxin"/>
</dbReference>
<dbReference type="InterPro" id="IPR038573">
    <property type="entry name" value="BrnT_sf"/>
</dbReference>
<proteinExistence type="predicted"/>
<accession>A0AAE7NM43</accession>
<gene>
    <name evidence="1" type="ORF">WN72_16815</name>
</gene>